<keyword evidence="7" id="KW-0472">Membrane</keyword>
<dbReference type="GO" id="GO:0003995">
    <property type="term" value="F:acyl-CoA dehydrogenase activity"/>
    <property type="evidence" value="ECO:0007669"/>
    <property type="project" value="TreeGrafter"/>
</dbReference>
<feature type="domain" description="Acyl-CoA dehydrogenase/oxidase N-terminal" evidence="11">
    <location>
        <begin position="11"/>
        <end position="120"/>
    </location>
</feature>
<dbReference type="GO" id="GO:0009279">
    <property type="term" value="C:cell outer membrane"/>
    <property type="evidence" value="ECO:0007669"/>
    <property type="project" value="UniProtKB-SubCell"/>
</dbReference>
<comment type="subcellular location">
    <subcellularLocation>
        <location evidence="2">Cell outer membrane</location>
    </subcellularLocation>
</comment>
<dbReference type="Pfam" id="PF02770">
    <property type="entry name" value="Acyl-CoA_dh_M"/>
    <property type="match status" value="1"/>
</dbReference>
<dbReference type="InterPro" id="IPR009100">
    <property type="entry name" value="AcylCoA_DH/oxidase_NM_dom_sf"/>
</dbReference>
<evidence type="ECO:0000256" key="4">
    <source>
        <dbReference type="ARBA" id="ARBA00022630"/>
    </source>
</evidence>
<keyword evidence="4" id="KW-0285">Flavoprotein</keyword>
<dbReference type="InterPro" id="IPR006091">
    <property type="entry name" value="Acyl-CoA_Oxase/DH_mid-dom"/>
</dbReference>
<feature type="domain" description="TonB-dependent receptor-like beta-barrel" evidence="9">
    <location>
        <begin position="243"/>
        <end position="675"/>
    </location>
</feature>
<dbReference type="SUPFAM" id="SSF56645">
    <property type="entry name" value="Acyl-CoA dehydrogenase NM domain-like"/>
    <property type="match status" value="1"/>
</dbReference>
<keyword evidence="6" id="KW-0560">Oxidoreductase</keyword>
<dbReference type="Pfam" id="PF02771">
    <property type="entry name" value="Acyl-CoA_dh_N"/>
    <property type="match status" value="1"/>
</dbReference>
<dbReference type="InterPro" id="IPR046373">
    <property type="entry name" value="Acyl-CoA_Oxase/DH_mid-dom_sf"/>
</dbReference>
<keyword evidence="13" id="KW-1185">Reference proteome</keyword>
<evidence type="ECO:0000259" key="11">
    <source>
        <dbReference type="Pfam" id="PF02771"/>
    </source>
</evidence>
<dbReference type="InParanoid" id="A0A7X0JSR9"/>
<dbReference type="InterPro" id="IPR000531">
    <property type="entry name" value="Beta-barrel_TonB"/>
</dbReference>
<keyword evidence="5" id="KW-0274">FAD</keyword>
<evidence type="ECO:0008006" key="14">
    <source>
        <dbReference type="Google" id="ProtNLM"/>
    </source>
</evidence>
<dbReference type="InterPro" id="IPR037069">
    <property type="entry name" value="AcylCoA_DH/ox_N_sf"/>
</dbReference>
<dbReference type="Proteomes" id="UP000528457">
    <property type="component" value="Unassembled WGS sequence"/>
</dbReference>
<dbReference type="EMBL" id="JACHHT010000001">
    <property type="protein sequence ID" value="MBB6521018.1"/>
    <property type="molecule type" value="Genomic_DNA"/>
</dbReference>
<dbReference type="AlphaFoldDB" id="A0A7X0JSR9"/>
<dbReference type="Gene3D" id="1.10.540.10">
    <property type="entry name" value="Acyl-CoA dehydrogenase/oxidase, N-terminal domain"/>
    <property type="match status" value="1"/>
</dbReference>
<evidence type="ECO:0000313" key="12">
    <source>
        <dbReference type="EMBL" id="MBB6521018.1"/>
    </source>
</evidence>
<dbReference type="PANTHER" id="PTHR43884">
    <property type="entry name" value="ACYL-COA DEHYDROGENASE"/>
    <property type="match status" value="1"/>
</dbReference>
<reference evidence="12 13" key="1">
    <citation type="submission" date="2020-08" db="EMBL/GenBank/DDBJ databases">
        <title>Genomic Encyclopedia of Type Strains, Phase IV (KMG-IV): sequencing the most valuable type-strain genomes for metagenomic binning, comparative biology and taxonomic classification.</title>
        <authorList>
            <person name="Goeker M."/>
        </authorList>
    </citation>
    <scope>NUCLEOTIDE SEQUENCE [LARGE SCALE GENOMIC DNA]</scope>
    <source>
        <strain evidence="12 13">DSM 22368</strain>
    </source>
</reference>
<evidence type="ECO:0000259" key="9">
    <source>
        <dbReference type="Pfam" id="PF00593"/>
    </source>
</evidence>
<comment type="similarity">
    <text evidence="3">Belongs to the acyl-CoA dehydrogenase family.</text>
</comment>
<accession>A0A7X0JSR9</accession>
<evidence type="ECO:0000256" key="3">
    <source>
        <dbReference type="ARBA" id="ARBA00009347"/>
    </source>
</evidence>
<name>A0A7X0JSR9_9GAMM</name>
<dbReference type="GO" id="GO:0050660">
    <property type="term" value="F:flavin adenine dinucleotide binding"/>
    <property type="evidence" value="ECO:0007669"/>
    <property type="project" value="InterPro"/>
</dbReference>
<dbReference type="PANTHER" id="PTHR43884:SF12">
    <property type="entry name" value="ISOVALERYL-COA DEHYDROGENASE, MITOCHONDRIAL-RELATED"/>
    <property type="match status" value="1"/>
</dbReference>
<dbReference type="InterPro" id="IPR036942">
    <property type="entry name" value="Beta-barrel_TonB_sf"/>
</dbReference>
<evidence type="ECO:0000256" key="2">
    <source>
        <dbReference type="ARBA" id="ARBA00004442"/>
    </source>
</evidence>
<keyword evidence="8" id="KW-0998">Cell outer membrane</keyword>
<dbReference type="Gene3D" id="2.40.110.10">
    <property type="entry name" value="Butyryl-CoA Dehydrogenase, subunit A, domain 2"/>
    <property type="match status" value="1"/>
</dbReference>
<dbReference type="FunFam" id="2.40.110.10:FF:000002">
    <property type="entry name" value="Acyl-CoA dehydrogenase fadE12"/>
    <property type="match status" value="1"/>
</dbReference>
<dbReference type="InterPro" id="IPR013786">
    <property type="entry name" value="AcylCoA_DH/ox_N"/>
</dbReference>
<proteinExistence type="inferred from homology"/>
<evidence type="ECO:0000256" key="1">
    <source>
        <dbReference type="ARBA" id="ARBA00001974"/>
    </source>
</evidence>
<evidence type="ECO:0000256" key="5">
    <source>
        <dbReference type="ARBA" id="ARBA00022827"/>
    </source>
</evidence>
<organism evidence="12 13">
    <name type="scientific">Pseudoteredinibacter isoporae</name>
    <dbReference type="NCBI Taxonomy" id="570281"/>
    <lineage>
        <taxon>Bacteria</taxon>
        <taxon>Pseudomonadati</taxon>
        <taxon>Pseudomonadota</taxon>
        <taxon>Gammaproteobacteria</taxon>
        <taxon>Cellvibrionales</taxon>
        <taxon>Cellvibrionaceae</taxon>
        <taxon>Pseudoteredinibacter</taxon>
    </lineage>
</organism>
<protein>
    <recommendedName>
        <fullName evidence="14">Acyl-CoA dehydrogenase</fullName>
    </recommendedName>
</protein>
<evidence type="ECO:0000256" key="8">
    <source>
        <dbReference type="ARBA" id="ARBA00023237"/>
    </source>
</evidence>
<dbReference type="Gene3D" id="2.40.170.20">
    <property type="entry name" value="TonB-dependent receptor, beta-barrel domain"/>
    <property type="match status" value="1"/>
</dbReference>
<evidence type="ECO:0000256" key="6">
    <source>
        <dbReference type="ARBA" id="ARBA00023002"/>
    </source>
</evidence>
<feature type="domain" description="Acyl-CoA oxidase/dehydrogenase middle" evidence="10">
    <location>
        <begin position="124"/>
        <end position="218"/>
    </location>
</feature>
<dbReference type="RefSeq" id="WP_166849671.1">
    <property type="nucleotide sequence ID" value="NZ_JAAONY010000001.1"/>
</dbReference>
<comment type="caution">
    <text evidence="12">The sequence shown here is derived from an EMBL/GenBank/DDBJ whole genome shotgun (WGS) entry which is preliminary data.</text>
</comment>
<dbReference type="Pfam" id="PF00593">
    <property type="entry name" value="TonB_dep_Rec_b-barrel"/>
    <property type="match status" value="1"/>
</dbReference>
<comment type="cofactor">
    <cofactor evidence="1">
        <name>FAD</name>
        <dbReference type="ChEBI" id="CHEBI:57692"/>
    </cofactor>
</comment>
<gene>
    <name evidence="12" type="ORF">HNR48_001296</name>
</gene>
<evidence type="ECO:0000259" key="10">
    <source>
        <dbReference type="Pfam" id="PF02770"/>
    </source>
</evidence>
<evidence type="ECO:0000256" key="7">
    <source>
        <dbReference type="ARBA" id="ARBA00023136"/>
    </source>
</evidence>
<dbReference type="SUPFAM" id="SSF56935">
    <property type="entry name" value="Porins"/>
    <property type="match status" value="1"/>
</dbReference>
<evidence type="ECO:0000313" key="13">
    <source>
        <dbReference type="Proteomes" id="UP000528457"/>
    </source>
</evidence>
<sequence length="712" mass="79291">MAYQQYFGEIHGMIRETGRKFVEQEVLPYIDEWEEKGEFPRDLYRKAGKAGLLGIGYPEELGGTGGDVFQKVVWLEELMRAGSGGLTAGLGSLDISQPPLVKFARQELKEKVVPQVLSGEKISALAITEPGCGSDVASLKTRAVREDGYYRVNGSKTFITSGARADYYVVAVRTGDAGYGGVSLLLIERDTPGFAIGKKLDKMGWWVSDTAELFFEDCRVPVENLIGEENQGESDMAVSSIKLDWSMGDHLLTAQTSYAKYDYFDICDCDFSALPFIQVHGTEDYKQWSQEIRLTSLASESVEYIAGIYYHQSDLYYTSDESFGTAVLGAPNVTRSYQFDQEQEMWAIFGSLTWNFTDNTRGTLGLRYSEEEKEATHNLDKRFTGNVSFGGPFSYGNTAAEYDRFATDLPAASAGLDANLWSLLGTTEHNIARTRKEDHVSWSLNIEHDLDDDIMLYASVATGFKGGGFDGRYLGDNSGGAFEYEEEEAMNYELGAKMTLLDGAATLNATVFRTDVEDFQVSVFDGSTSFLVTNAAELRVEGVEVDARWRATENLMINAAMTYLDNRWQAWDTAPCTAPQSVAGVIDCSQGQNLAGRPNTFSPEWAYNLMFDYSQPVFNTLEFRSVLTFNFSDEYYTAPDLDPESLQDDFTKVDLRLSIGDQSQRWELAVVGKNLTNEMVSNNSVDQPLVTGNYFAITDRLRSVAIQGTYRF</sequence>